<feature type="domain" description="Carboxylesterase type B" evidence="5">
    <location>
        <begin position="11"/>
        <end position="512"/>
    </location>
</feature>
<dbReference type="InterPro" id="IPR019819">
    <property type="entry name" value="Carboxylesterase_B_CS"/>
</dbReference>
<comment type="similarity">
    <text evidence="1 4">Belongs to the type-B carboxylesterase/lipase family.</text>
</comment>
<name>A0A914PXZ4_9BILA</name>
<dbReference type="InterPro" id="IPR029058">
    <property type="entry name" value="AB_hydrolase_fold"/>
</dbReference>
<dbReference type="InterPro" id="IPR019826">
    <property type="entry name" value="Carboxylesterase_B_AS"/>
</dbReference>
<evidence type="ECO:0000313" key="6">
    <source>
        <dbReference type="Proteomes" id="UP000887578"/>
    </source>
</evidence>
<dbReference type="SUPFAM" id="SSF53474">
    <property type="entry name" value="alpha/beta-Hydrolases"/>
    <property type="match status" value="1"/>
</dbReference>
<dbReference type="GO" id="GO:0052689">
    <property type="term" value="F:carboxylic ester hydrolase activity"/>
    <property type="evidence" value="ECO:0007669"/>
    <property type="project" value="UniProtKB-KW"/>
</dbReference>
<evidence type="ECO:0000256" key="4">
    <source>
        <dbReference type="RuleBase" id="RU361235"/>
    </source>
</evidence>
<dbReference type="PANTHER" id="PTHR44590:SF3">
    <property type="entry name" value="CARBOXYLESTERASE TYPE B DOMAIN-CONTAINING PROTEIN"/>
    <property type="match status" value="1"/>
</dbReference>
<evidence type="ECO:0000256" key="2">
    <source>
        <dbReference type="ARBA" id="ARBA00022487"/>
    </source>
</evidence>
<dbReference type="Proteomes" id="UP000887578">
    <property type="component" value="Unplaced"/>
</dbReference>
<proteinExistence type="inferred from homology"/>
<organism evidence="6 7">
    <name type="scientific">Panagrolaimus davidi</name>
    <dbReference type="NCBI Taxonomy" id="227884"/>
    <lineage>
        <taxon>Eukaryota</taxon>
        <taxon>Metazoa</taxon>
        <taxon>Ecdysozoa</taxon>
        <taxon>Nematoda</taxon>
        <taxon>Chromadorea</taxon>
        <taxon>Rhabditida</taxon>
        <taxon>Tylenchina</taxon>
        <taxon>Panagrolaimomorpha</taxon>
        <taxon>Panagrolaimoidea</taxon>
        <taxon>Panagrolaimidae</taxon>
        <taxon>Panagrolaimus</taxon>
    </lineage>
</organism>
<evidence type="ECO:0000313" key="7">
    <source>
        <dbReference type="WBParaSite" id="PDA_v2.g2370.t1"/>
    </source>
</evidence>
<evidence type="ECO:0000259" key="5">
    <source>
        <dbReference type="Pfam" id="PF00135"/>
    </source>
</evidence>
<reference evidence="7" key="1">
    <citation type="submission" date="2022-11" db="UniProtKB">
        <authorList>
            <consortium name="WormBaseParasite"/>
        </authorList>
    </citation>
    <scope>IDENTIFICATION</scope>
</reference>
<dbReference type="EC" id="3.1.1.-" evidence="4"/>
<evidence type="ECO:0000256" key="1">
    <source>
        <dbReference type="ARBA" id="ARBA00005964"/>
    </source>
</evidence>
<keyword evidence="2" id="KW-0719">Serine esterase</keyword>
<evidence type="ECO:0000256" key="3">
    <source>
        <dbReference type="ARBA" id="ARBA00022801"/>
    </source>
</evidence>
<keyword evidence="3 4" id="KW-0378">Hydrolase</keyword>
<dbReference type="InterPro" id="IPR002018">
    <property type="entry name" value="CarbesteraseB"/>
</dbReference>
<dbReference type="PANTHER" id="PTHR44590">
    <property type="entry name" value="CARBOXYLIC ESTER HYDROLASE-RELATED"/>
    <property type="match status" value="1"/>
</dbReference>
<keyword evidence="6" id="KW-1185">Reference proteome</keyword>
<dbReference type="AlphaFoldDB" id="A0A914PXZ4"/>
<sequence length="554" mass="62576">MTDLHDRSNSVFVQTQYGPIEGFVHATDDGIVANIFLGVPYAKPPVGELRFERPIPPEPWQNILETKQFRDSCIPYNYDSIQNESFSEDCLYINVIAPSEPSDDPEGYPVLVYIHGGGFWYGDVVKCGFDKASKVFASRGLITVTVPYRVGLYGFMSLGTTENPGNIGLWDQIAALKFIKDNIKYFGGNPNNIIVWGQSAGSASVDLLTLSPHSRNLFHKAIEGSGVATCEFAGSQPSTRVTKKLAAAMGCTSTNPTEIKAFLKNQSWEDIMNISSTQFIPDKAYPNYLGWGPRYDKDFFDGKTVEQLIKEAPPKPLIVGLMTLEGGTFIWLAGKPASELATYSAENVTATIRKSYVPEIKVGPEYEAIQNDIINYFLYHNVPSNANSSFYIQRHAELQSDLMFNQQILNETDLKVENGWPVYFYLWNHMSSPVQATLPAAKGAWHTSEIYYVFDQLVYDGDVLGPDEIKIQNYYADIFAQFAYTGNPRTLENKFPRYDLITRRTLWIDPTLSIKWNFIAERRLFWEKHVSKFNFNILRGRTRNEIIDGSPLDD</sequence>
<dbReference type="Pfam" id="PF00135">
    <property type="entry name" value="COesterase"/>
    <property type="match status" value="1"/>
</dbReference>
<dbReference type="PROSITE" id="PS00122">
    <property type="entry name" value="CARBOXYLESTERASE_B_1"/>
    <property type="match status" value="1"/>
</dbReference>
<dbReference type="WBParaSite" id="PDA_v2.g2370.t1">
    <property type="protein sequence ID" value="PDA_v2.g2370.t1"/>
    <property type="gene ID" value="PDA_v2.g2370"/>
</dbReference>
<accession>A0A914PXZ4</accession>
<dbReference type="PROSITE" id="PS00941">
    <property type="entry name" value="CARBOXYLESTERASE_B_2"/>
    <property type="match status" value="1"/>
</dbReference>
<protein>
    <recommendedName>
        <fullName evidence="4">Carboxylic ester hydrolase</fullName>
        <ecNumber evidence="4">3.1.1.-</ecNumber>
    </recommendedName>
</protein>
<dbReference type="Gene3D" id="3.40.50.1820">
    <property type="entry name" value="alpha/beta hydrolase"/>
    <property type="match status" value="1"/>
</dbReference>